<dbReference type="Proteomes" id="UP001157418">
    <property type="component" value="Unassembled WGS sequence"/>
</dbReference>
<comment type="caution">
    <text evidence="1">The sequence shown here is derived from an EMBL/GenBank/DDBJ whole genome shotgun (WGS) entry which is preliminary data.</text>
</comment>
<accession>A0AAU9PTY6</accession>
<keyword evidence="2" id="KW-1185">Reference proteome</keyword>
<protein>
    <submittedName>
        <fullName evidence="1">Uncharacterized protein</fullName>
    </submittedName>
</protein>
<sequence length="392" mass="45779">MFEEGSSSKVEEGTSTINDMEINFGEDVSDSQFWDNEEIQQALQRDIEIQTENFKKDMSNTKCDYFDNDEDFWNNPELYKMVDYSVETFKPKKKFQNSPVLYSDIENTESSKDRFMKESLSKKHIVQQEISGMPSFSLGLSQEDISDEKLNVKSEIKQTISLKHPVVQKLKIEEMENHIKHCLRSPYRLIEVETHKRVTCDENIVCDWLFSCKGEPIDEVIKTKRGDTTIRVAMESLLPSFEITTTVLDCWSDHLNYDENARHANSPSIVFCKVATTVFFPVIRKENTFLVVFNLNSTVYEIIGNVSGTINEVVYDHLAENLKKMFTMFLKDIQHSSATKCTSESMKQHITDLPWKTVKETNDKGIFAMRHMETYKRKIIKEVEHWFVRRRS</sequence>
<dbReference type="EMBL" id="CAKMRJ010005745">
    <property type="protein sequence ID" value="CAH1453908.1"/>
    <property type="molecule type" value="Genomic_DNA"/>
</dbReference>
<organism evidence="1 2">
    <name type="scientific">Lactuca virosa</name>
    <dbReference type="NCBI Taxonomy" id="75947"/>
    <lineage>
        <taxon>Eukaryota</taxon>
        <taxon>Viridiplantae</taxon>
        <taxon>Streptophyta</taxon>
        <taxon>Embryophyta</taxon>
        <taxon>Tracheophyta</taxon>
        <taxon>Spermatophyta</taxon>
        <taxon>Magnoliopsida</taxon>
        <taxon>eudicotyledons</taxon>
        <taxon>Gunneridae</taxon>
        <taxon>Pentapetalae</taxon>
        <taxon>asterids</taxon>
        <taxon>campanulids</taxon>
        <taxon>Asterales</taxon>
        <taxon>Asteraceae</taxon>
        <taxon>Cichorioideae</taxon>
        <taxon>Cichorieae</taxon>
        <taxon>Lactucinae</taxon>
        <taxon>Lactuca</taxon>
    </lineage>
</organism>
<proteinExistence type="predicted"/>
<evidence type="ECO:0000313" key="2">
    <source>
        <dbReference type="Proteomes" id="UP001157418"/>
    </source>
</evidence>
<dbReference type="AlphaFoldDB" id="A0AAU9PTY6"/>
<gene>
    <name evidence="1" type="ORF">LVIROSA_LOCUS39116</name>
</gene>
<name>A0AAU9PTY6_9ASTR</name>
<evidence type="ECO:0000313" key="1">
    <source>
        <dbReference type="EMBL" id="CAH1453908.1"/>
    </source>
</evidence>
<reference evidence="1 2" key="1">
    <citation type="submission" date="2022-01" db="EMBL/GenBank/DDBJ databases">
        <authorList>
            <person name="Xiong W."/>
            <person name="Schranz E."/>
        </authorList>
    </citation>
    <scope>NUCLEOTIDE SEQUENCE [LARGE SCALE GENOMIC DNA]</scope>
</reference>